<comment type="similarity">
    <text evidence="5 27">Belongs to the GHMP kinase family. Mevalonate kinase subfamily.</text>
</comment>
<keyword evidence="14 27" id="KW-0418">Kinase</keyword>
<dbReference type="SUPFAM" id="SSF55060">
    <property type="entry name" value="GHMP Kinase, C-terminal domain"/>
    <property type="match status" value="1"/>
</dbReference>
<dbReference type="InterPro" id="IPR013750">
    <property type="entry name" value="GHMP_kinase_C_dom"/>
</dbReference>
<keyword evidence="20 27" id="KW-0443">Lipid metabolism</keyword>
<evidence type="ECO:0000256" key="1">
    <source>
        <dbReference type="ARBA" id="ARBA00001375"/>
    </source>
</evidence>
<dbReference type="GO" id="GO:0005524">
    <property type="term" value="F:ATP binding"/>
    <property type="evidence" value="ECO:0007669"/>
    <property type="project" value="UniProtKB-KW"/>
</dbReference>
<keyword evidence="18 27" id="KW-0752">Steroid biosynthesis</keyword>
<evidence type="ECO:0000256" key="12">
    <source>
        <dbReference type="ARBA" id="ARBA00022723"/>
    </source>
</evidence>
<comment type="subunit">
    <text evidence="6">Homodimer.</text>
</comment>
<organism evidence="30 31">
    <name type="scientific">Eublepharis macularius</name>
    <name type="common">Leopard gecko</name>
    <name type="synonym">Cyrtodactylus macularius</name>
    <dbReference type="NCBI Taxonomy" id="481883"/>
    <lineage>
        <taxon>Eukaryota</taxon>
        <taxon>Metazoa</taxon>
        <taxon>Chordata</taxon>
        <taxon>Craniata</taxon>
        <taxon>Vertebrata</taxon>
        <taxon>Euteleostomi</taxon>
        <taxon>Lepidosauria</taxon>
        <taxon>Squamata</taxon>
        <taxon>Bifurcata</taxon>
        <taxon>Gekkota</taxon>
        <taxon>Eublepharidae</taxon>
        <taxon>Eublepharinae</taxon>
        <taxon>Eublepharis</taxon>
    </lineage>
</organism>
<evidence type="ECO:0000256" key="11">
    <source>
        <dbReference type="ARBA" id="ARBA00022679"/>
    </source>
</evidence>
<evidence type="ECO:0000256" key="21">
    <source>
        <dbReference type="ARBA" id="ARBA00023140"/>
    </source>
</evidence>
<dbReference type="RefSeq" id="XP_054851755.1">
    <property type="nucleotide sequence ID" value="XM_054995780.1"/>
</dbReference>
<dbReference type="GO" id="GO:0046872">
    <property type="term" value="F:metal ion binding"/>
    <property type="evidence" value="ECO:0007669"/>
    <property type="project" value="UniProtKB-KW"/>
</dbReference>
<dbReference type="Gene3D" id="3.30.70.890">
    <property type="entry name" value="GHMP kinase, C-terminal domain"/>
    <property type="match status" value="1"/>
</dbReference>
<evidence type="ECO:0000256" key="24">
    <source>
        <dbReference type="ARBA" id="ARBA00029438"/>
    </source>
</evidence>
<proteinExistence type="inferred from homology"/>
<evidence type="ECO:0000256" key="7">
    <source>
        <dbReference type="ARBA" id="ARBA00012103"/>
    </source>
</evidence>
<dbReference type="CTD" id="4598"/>
<evidence type="ECO:0000256" key="8">
    <source>
        <dbReference type="ARBA" id="ARBA00022490"/>
    </source>
</evidence>
<dbReference type="KEGG" id="emc:129340890"/>
<dbReference type="Pfam" id="PF08544">
    <property type="entry name" value="GHMP_kinases_C"/>
    <property type="match status" value="1"/>
</dbReference>
<dbReference type="Gene3D" id="3.30.230.10">
    <property type="match status" value="1"/>
</dbReference>
<dbReference type="Proteomes" id="UP001190640">
    <property type="component" value="Chromosome 13"/>
</dbReference>
<keyword evidence="10 27" id="KW-0153">Cholesterol metabolism</keyword>
<feature type="domain" description="GHMP kinase C-terminal" evidence="29">
    <location>
        <begin position="302"/>
        <end position="365"/>
    </location>
</feature>
<dbReference type="Pfam" id="PF00288">
    <property type="entry name" value="GHMP_kinases_N"/>
    <property type="match status" value="1"/>
</dbReference>
<comment type="function">
    <text evidence="25 27">Catalyzes the phosphorylation of mevalonate to mevalonate 5-phosphate, a key step in isoprenoid and cholesterol biosynthesis.</text>
</comment>
<keyword evidence="19 27" id="KW-0756">Sterol biosynthesis</keyword>
<evidence type="ECO:0000256" key="18">
    <source>
        <dbReference type="ARBA" id="ARBA00022955"/>
    </source>
</evidence>
<dbReference type="GeneID" id="129340890"/>
<dbReference type="PRINTS" id="PR00959">
    <property type="entry name" value="MEVGALKINASE"/>
</dbReference>
<evidence type="ECO:0000259" key="28">
    <source>
        <dbReference type="Pfam" id="PF00288"/>
    </source>
</evidence>
<keyword evidence="13 27" id="KW-0547">Nucleotide-binding</keyword>
<keyword evidence="8 27" id="KW-0963">Cytoplasm</keyword>
<dbReference type="InterPro" id="IPR006205">
    <property type="entry name" value="Mev_gal_kin"/>
</dbReference>
<keyword evidence="15 27" id="KW-0152">Cholesterol biosynthesis</keyword>
<keyword evidence="12" id="KW-0479">Metal-binding</keyword>
<dbReference type="InterPro" id="IPR014721">
    <property type="entry name" value="Ribsml_uS5_D2-typ_fold_subgr"/>
</dbReference>
<comment type="catalytic activity">
    <reaction evidence="1 27">
        <text>(R)-mevalonate + ATP = (R)-5-phosphomevalonate + ADP + H(+)</text>
        <dbReference type="Rhea" id="RHEA:17065"/>
        <dbReference type="ChEBI" id="CHEBI:15378"/>
        <dbReference type="ChEBI" id="CHEBI:30616"/>
        <dbReference type="ChEBI" id="CHEBI:36464"/>
        <dbReference type="ChEBI" id="CHEBI:58146"/>
        <dbReference type="ChEBI" id="CHEBI:456216"/>
        <dbReference type="EC" id="2.7.1.36"/>
    </reaction>
</comment>
<sequence length="405" mass="42967">MPAFSKEEMLAQTLFVSAPGKVILHGEHAVVHGKAALAVAVNLRTFLKMAPRNDGKVSVELPNVGARLCWETSELQPLVVAFSADQTESQPPSPEQIEKLKEFAGFTNRAAATQSLATLAFLYLYLSIASKCGFMPSVDILVWSELPTGAGLGSSAAYSVCLAGALLSGCRVISYPLEEGQSVGRWPEEELAVINSWAFRGEQVIHGNPSGVDNAVGTRGGALRYQAGKICSLKSVPTLRILLTNTLVPRSTKVLVAGVKDKLMKFPAIMEPVLTSIDAISQECERVLEAMAARPSLEHYPVLEELIDVNQHLLSVVGVGHSSLDQVCQATASHGLHSKLTGAGGGGCAITLLRPDTAPSVVEAAIRDLSDCGFECWETDIGALGICAHSPQSLKAEVLKVFNGK</sequence>
<dbReference type="FunFam" id="3.30.230.10:FF:000119">
    <property type="entry name" value="Mevalonate kinase"/>
    <property type="match status" value="1"/>
</dbReference>
<evidence type="ECO:0000256" key="2">
    <source>
        <dbReference type="ARBA" id="ARBA00001946"/>
    </source>
</evidence>
<evidence type="ECO:0000256" key="20">
    <source>
        <dbReference type="ARBA" id="ARBA00023098"/>
    </source>
</evidence>
<dbReference type="SUPFAM" id="SSF54211">
    <property type="entry name" value="Ribosomal protein S5 domain 2-like"/>
    <property type="match status" value="1"/>
</dbReference>
<dbReference type="GO" id="GO:0005829">
    <property type="term" value="C:cytosol"/>
    <property type="evidence" value="ECO:0007669"/>
    <property type="project" value="TreeGrafter"/>
</dbReference>
<evidence type="ECO:0000256" key="5">
    <source>
        <dbReference type="ARBA" id="ARBA00006495"/>
    </source>
</evidence>
<comment type="cofactor">
    <cofactor evidence="2">
        <name>Mg(2+)</name>
        <dbReference type="ChEBI" id="CHEBI:18420"/>
    </cofactor>
</comment>
<dbReference type="InterPro" id="IPR006203">
    <property type="entry name" value="GHMP_knse_ATP-bd_CS"/>
</dbReference>
<protein>
    <recommendedName>
        <fullName evidence="26 27">Mevalonate kinase</fullName>
        <shortName evidence="27">MK</shortName>
        <ecNumber evidence="7 27">2.7.1.36</ecNumber>
    </recommendedName>
</protein>
<dbReference type="FunFam" id="3.30.70.890:FF:000003">
    <property type="entry name" value="Mevalonate kinase"/>
    <property type="match status" value="1"/>
</dbReference>
<dbReference type="GO" id="GO:0005777">
    <property type="term" value="C:peroxisome"/>
    <property type="evidence" value="ECO:0007669"/>
    <property type="project" value="UniProtKB-SubCell"/>
</dbReference>
<evidence type="ECO:0000256" key="27">
    <source>
        <dbReference type="RuleBase" id="RU363087"/>
    </source>
</evidence>
<dbReference type="PROSITE" id="PS00627">
    <property type="entry name" value="GHMP_KINASES_ATP"/>
    <property type="match status" value="1"/>
</dbReference>
<dbReference type="PANTHER" id="PTHR43290">
    <property type="entry name" value="MEVALONATE KINASE"/>
    <property type="match status" value="1"/>
</dbReference>
<evidence type="ECO:0000313" key="31">
    <source>
        <dbReference type="RefSeq" id="XP_054851755.1"/>
    </source>
</evidence>
<keyword evidence="23 27" id="KW-0753">Steroid metabolism</keyword>
<evidence type="ECO:0000256" key="14">
    <source>
        <dbReference type="ARBA" id="ARBA00022777"/>
    </source>
</evidence>
<keyword evidence="16 27" id="KW-0067">ATP-binding</keyword>
<dbReference type="EC" id="2.7.1.36" evidence="7 27"/>
<evidence type="ECO:0000256" key="22">
    <source>
        <dbReference type="ARBA" id="ARBA00023166"/>
    </source>
</evidence>
<evidence type="ECO:0000256" key="13">
    <source>
        <dbReference type="ARBA" id="ARBA00022741"/>
    </source>
</evidence>
<keyword evidence="21" id="KW-0576">Peroxisome</keyword>
<evidence type="ECO:0000256" key="9">
    <source>
        <dbReference type="ARBA" id="ARBA00022516"/>
    </source>
</evidence>
<keyword evidence="22 27" id="KW-1207">Sterol metabolism</keyword>
<evidence type="ECO:0000256" key="15">
    <source>
        <dbReference type="ARBA" id="ARBA00022778"/>
    </source>
</evidence>
<evidence type="ECO:0000256" key="17">
    <source>
        <dbReference type="ARBA" id="ARBA00022842"/>
    </source>
</evidence>
<evidence type="ECO:0000256" key="26">
    <source>
        <dbReference type="ARBA" id="ARBA00073318"/>
    </source>
</evidence>
<dbReference type="InterPro" id="IPR020568">
    <property type="entry name" value="Ribosomal_Su5_D2-typ_SF"/>
</dbReference>
<evidence type="ECO:0000256" key="23">
    <source>
        <dbReference type="ARBA" id="ARBA00023221"/>
    </source>
</evidence>
<dbReference type="GO" id="GO:0019287">
    <property type="term" value="P:isopentenyl diphosphate biosynthetic process, mevalonate pathway"/>
    <property type="evidence" value="ECO:0007669"/>
    <property type="project" value="TreeGrafter"/>
</dbReference>
<accession>A0AA97K5A6</accession>
<evidence type="ECO:0000256" key="19">
    <source>
        <dbReference type="ARBA" id="ARBA00023011"/>
    </source>
</evidence>
<evidence type="ECO:0000256" key="10">
    <source>
        <dbReference type="ARBA" id="ARBA00022548"/>
    </source>
</evidence>
<dbReference type="InterPro" id="IPR036554">
    <property type="entry name" value="GHMP_kinase_C_sf"/>
</dbReference>
<evidence type="ECO:0000256" key="16">
    <source>
        <dbReference type="ARBA" id="ARBA00022840"/>
    </source>
</evidence>
<evidence type="ECO:0000256" key="6">
    <source>
        <dbReference type="ARBA" id="ARBA00011738"/>
    </source>
</evidence>
<keyword evidence="17" id="KW-0460">Magnesium</keyword>
<dbReference type="NCBIfam" id="TIGR00549">
    <property type="entry name" value="mevalon_kin"/>
    <property type="match status" value="1"/>
</dbReference>
<keyword evidence="30" id="KW-1185">Reference proteome</keyword>
<reference evidence="31" key="1">
    <citation type="submission" date="2025-08" db="UniProtKB">
        <authorList>
            <consortium name="RefSeq"/>
        </authorList>
    </citation>
    <scope>IDENTIFICATION</scope>
    <source>
        <tissue evidence="31">Blood</tissue>
    </source>
</reference>
<dbReference type="PANTHER" id="PTHR43290:SF2">
    <property type="entry name" value="MEVALONATE KINASE"/>
    <property type="match status" value="1"/>
</dbReference>
<name>A0AA97K5A6_EUBMA</name>
<comment type="pathway">
    <text evidence="24 27">Isoprenoid biosynthesis; isopentenyl diphosphate biosynthesis via mevalonate pathway; isopentenyl diphosphate from (R)-mevalonate: step 1/3.</text>
</comment>
<dbReference type="GO" id="GO:0004496">
    <property type="term" value="F:mevalonate kinase activity"/>
    <property type="evidence" value="ECO:0007669"/>
    <property type="project" value="UniProtKB-EC"/>
</dbReference>
<evidence type="ECO:0000256" key="4">
    <source>
        <dbReference type="ARBA" id="ARBA00004496"/>
    </source>
</evidence>
<comment type="subcellular location">
    <subcellularLocation>
        <location evidence="4 27">Cytoplasm</location>
    </subcellularLocation>
    <subcellularLocation>
        <location evidence="3">Peroxisome</location>
    </subcellularLocation>
</comment>
<feature type="domain" description="GHMP kinase N-terminal" evidence="28">
    <location>
        <begin position="128"/>
        <end position="215"/>
    </location>
</feature>
<evidence type="ECO:0000313" key="30">
    <source>
        <dbReference type="Proteomes" id="UP001190640"/>
    </source>
</evidence>
<dbReference type="AlphaFoldDB" id="A0AA97K5A6"/>
<keyword evidence="11 27" id="KW-0808">Transferase</keyword>
<gene>
    <name evidence="31" type="primary">MVK</name>
</gene>
<keyword evidence="9 27" id="KW-0444">Lipid biosynthesis</keyword>
<dbReference type="GO" id="GO:0006695">
    <property type="term" value="P:cholesterol biosynthetic process"/>
    <property type="evidence" value="ECO:0007669"/>
    <property type="project" value="UniProtKB-KW"/>
</dbReference>
<evidence type="ECO:0000259" key="29">
    <source>
        <dbReference type="Pfam" id="PF08544"/>
    </source>
</evidence>
<evidence type="ECO:0000256" key="25">
    <source>
        <dbReference type="ARBA" id="ARBA00053839"/>
    </source>
</evidence>
<dbReference type="InterPro" id="IPR006204">
    <property type="entry name" value="GHMP_kinase_N_dom"/>
</dbReference>
<evidence type="ECO:0000256" key="3">
    <source>
        <dbReference type="ARBA" id="ARBA00004275"/>
    </source>
</evidence>